<sequence>MFRSRRPSRRGFLAATIGAAALAALPVSAQPIGGVAVVDQERMFRQSAFGAQLLSEIDAQGDELAAENREIEATLTAEERSLTEARAELDPAEFRDRARVFDEKVRRLRAEQDAKARALADLQEDARATFVRRVSPVLSALLAEIGADVLLDRRMVLTAGTGVDITDRAIARIDETLAAEEADGAGAETPPAATDASD</sequence>
<accession>A0A1Y5RC99</accession>
<evidence type="ECO:0000256" key="4">
    <source>
        <dbReference type="SAM" id="MobiDB-lite"/>
    </source>
</evidence>
<dbReference type="InterPro" id="IPR005632">
    <property type="entry name" value="Chaperone_Skp"/>
</dbReference>
<dbReference type="AlphaFoldDB" id="A0A1Y5RC99"/>
<keyword evidence="7" id="KW-1185">Reference proteome</keyword>
<dbReference type="SMART" id="SM00935">
    <property type="entry name" value="OmpH"/>
    <property type="match status" value="1"/>
</dbReference>
<keyword evidence="3" id="KW-0175">Coiled coil</keyword>
<comment type="similarity">
    <text evidence="1">Belongs to the Skp family.</text>
</comment>
<reference evidence="6 7" key="1">
    <citation type="submission" date="2017-03" db="EMBL/GenBank/DDBJ databases">
        <authorList>
            <person name="Afonso C.L."/>
            <person name="Miller P.J."/>
            <person name="Scott M.A."/>
            <person name="Spackman E."/>
            <person name="Goraichik I."/>
            <person name="Dimitrov K.M."/>
            <person name="Suarez D.L."/>
            <person name="Swayne D.E."/>
        </authorList>
    </citation>
    <scope>NUCLEOTIDE SEQUENCE [LARGE SCALE GENOMIC DNA]</scope>
    <source>
        <strain evidence="6 7">CECT 7066</strain>
    </source>
</reference>
<dbReference type="PROSITE" id="PS51318">
    <property type="entry name" value="TAT"/>
    <property type="match status" value="1"/>
</dbReference>
<evidence type="ECO:0000256" key="3">
    <source>
        <dbReference type="SAM" id="Coils"/>
    </source>
</evidence>
<keyword evidence="2 5" id="KW-0732">Signal</keyword>
<dbReference type="GO" id="GO:0051082">
    <property type="term" value="F:unfolded protein binding"/>
    <property type="evidence" value="ECO:0007669"/>
    <property type="project" value="InterPro"/>
</dbReference>
<dbReference type="Proteomes" id="UP000193870">
    <property type="component" value="Unassembled WGS sequence"/>
</dbReference>
<feature type="chain" id="PRO_5010989900" evidence="5">
    <location>
        <begin position="30"/>
        <end position="198"/>
    </location>
</feature>
<dbReference type="GO" id="GO:0050821">
    <property type="term" value="P:protein stabilization"/>
    <property type="evidence" value="ECO:0007669"/>
    <property type="project" value="TreeGrafter"/>
</dbReference>
<dbReference type="PANTHER" id="PTHR35089:SF1">
    <property type="entry name" value="CHAPERONE PROTEIN SKP"/>
    <property type="match status" value="1"/>
</dbReference>
<dbReference type="Pfam" id="PF03938">
    <property type="entry name" value="OmpH"/>
    <property type="match status" value="1"/>
</dbReference>
<dbReference type="InterPro" id="IPR024930">
    <property type="entry name" value="Skp_dom_sf"/>
</dbReference>
<organism evidence="6 7">
    <name type="scientific">Palleronia marisminoris</name>
    <dbReference type="NCBI Taxonomy" id="315423"/>
    <lineage>
        <taxon>Bacteria</taxon>
        <taxon>Pseudomonadati</taxon>
        <taxon>Pseudomonadota</taxon>
        <taxon>Alphaproteobacteria</taxon>
        <taxon>Rhodobacterales</taxon>
        <taxon>Roseobacteraceae</taxon>
        <taxon>Palleronia</taxon>
    </lineage>
</organism>
<protein>
    <submittedName>
        <fullName evidence="6">Outer membrane protein (OmpH-like)</fullName>
    </submittedName>
</protein>
<name>A0A1Y5RC99_9RHOB</name>
<dbReference type="PANTHER" id="PTHR35089">
    <property type="entry name" value="CHAPERONE PROTEIN SKP"/>
    <property type="match status" value="1"/>
</dbReference>
<evidence type="ECO:0000313" key="6">
    <source>
        <dbReference type="EMBL" id="SLN11574.1"/>
    </source>
</evidence>
<evidence type="ECO:0000256" key="2">
    <source>
        <dbReference type="ARBA" id="ARBA00022729"/>
    </source>
</evidence>
<evidence type="ECO:0000256" key="5">
    <source>
        <dbReference type="SAM" id="SignalP"/>
    </source>
</evidence>
<feature type="coiled-coil region" evidence="3">
    <location>
        <begin position="68"/>
        <end position="125"/>
    </location>
</feature>
<feature type="compositionally biased region" description="Low complexity" evidence="4">
    <location>
        <begin position="184"/>
        <end position="198"/>
    </location>
</feature>
<feature type="region of interest" description="Disordered" evidence="4">
    <location>
        <begin position="179"/>
        <end position="198"/>
    </location>
</feature>
<proteinExistence type="inferred from homology"/>
<dbReference type="STRING" id="315423.SAMN04488020_101110"/>
<feature type="signal peptide" evidence="5">
    <location>
        <begin position="1"/>
        <end position="29"/>
    </location>
</feature>
<gene>
    <name evidence="6" type="ORF">PAM7066_00112</name>
</gene>
<dbReference type="EMBL" id="FWFV01000001">
    <property type="protein sequence ID" value="SLN11574.1"/>
    <property type="molecule type" value="Genomic_DNA"/>
</dbReference>
<evidence type="ECO:0000313" key="7">
    <source>
        <dbReference type="Proteomes" id="UP000193870"/>
    </source>
</evidence>
<dbReference type="OrthoDB" id="7868372at2"/>
<dbReference type="SUPFAM" id="SSF111384">
    <property type="entry name" value="OmpH-like"/>
    <property type="match status" value="1"/>
</dbReference>
<dbReference type="GO" id="GO:0005829">
    <property type="term" value="C:cytosol"/>
    <property type="evidence" value="ECO:0007669"/>
    <property type="project" value="TreeGrafter"/>
</dbReference>
<dbReference type="InterPro" id="IPR006311">
    <property type="entry name" value="TAT_signal"/>
</dbReference>
<evidence type="ECO:0000256" key="1">
    <source>
        <dbReference type="ARBA" id="ARBA00009091"/>
    </source>
</evidence>
<dbReference type="Gene3D" id="3.30.910.20">
    <property type="entry name" value="Skp domain"/>
    <property type="match status" value="1"/>
</dbReference>